<feature type="chain" id="PRO_5029006099" evidence="2">
    <location>
        <begin position="24"/>
        <end position="155"/>
    </location>
</feature>
<gene>
    <name evidence="3" type="ORF">H4O24_06380</name>
</gene>
<dbReference type="EMBL" id="CP060052">
    <property type="protein sequence ID" value="QNE06233.1"/>
    <property type="molecule type" value="Genomic_DNA"/>
</dbReference>
<sequence>MSRAFLSAAALTLAIFGPQAASAQDAKQTIMPEDPDALAFQQAVGYSDAVVAGDLVILSGVVAGPADGDEGMEPGFARAFDRIASTLERAGVGWDDVVEIQTFHTELPAQIETFAEVKNRYVKAPFPAWTAIGITALYEPSALVEIKVTAYRGGR</sequence>
<dbReference type="PANTHER" id="PTHR11803">
    <property type="entry name" value="2-IMINOBUTANOATE/2-IMINOPROPANOATE DEAMINASE RIDA"/>
    <property type="match status" value="1"/>
</dbReference>
<organism evidence="3 4">
    <name type="scientific">Croceicoccus marinus</name>
    <dbReference type="NCBI Taxonomy" id="450378"/>
    <lineage>
        <taxon>Bacteria</taxon>
        <taxon>Pseudomonadati</taxon>
        <taxon>Pseudomonadota</taxon>
        <taxon>Alphaproteobacteria</taxon>
        <taxon>Sphingomonadales</taxon>
        <taxon>Erythrobacteraceae</taxon>
        <taxon>Croceicoccus</taxon>
    </lineage>
</organism>
<evidence type="ECO:0000256" key="1">
    <source>
        <dbReference type="ARBA" id="ARBA00010552"/>
    </source>
</evidence>
<dbReference type="SUPFAM" id="SSF55298">
    <property type="entry name" value="YjgF-like"/>
    <property type="match status" value="1"/>
</dbReference>
<dbReference type="Gene3D" id="3.30.1330.40">
    <property type="entry name" value="RutC-like"/>
    <property type="match status" value="1"/>
</dbReference>
<evidence type="ECO:0000313" key="4">
    <source>
        <dbReference type="Proteomes" id="UP000515297"/>
    </source>
</evidence>
<dbReference type="RefSeq" id="WP_185885245.1">
    <property type="nucleotide sequence ID" value="NZ_CP060052.1"/>
</dbReference>
<protein>
    <submittedName>
        <fullName evidence="3">RidA family protein</fullName>
    </submittedName>
</protein>
<dbReference type="CDD" id="cd02198">
    <property type="entry name" value="YjgH_like"/>
    <property type="match status" value="1"/>
</dbReference>
<name>A0A7G6VWW8_9SPHN</name>
<dbReference type="InterPro" id="IPR006175">
    <property type="entry name" value="YjgF/YER057c/UK114"/>
</dbReference>
<reference evidence="3 4" key="1">
    <citation type="submission" date="2020-08" db="EMBL/GenBank/DDBJ databases">
        <authorList>
            <person name="Liu G."/>
            <person name="Sun C."/>
        </authorList>
    </citation>
    <scope>NUCLEOTIDE SEQUENCE [LARGE SCALE GENOMIC DNA]</scope>
    <source>
        <strain evidence="3 4">OT19</strain>
    </source>
</reference>
<dbReference type="Pfam" id="PF01042">
    <property type="entry name" value="Ribonuc_L-PSP"/>
    <property type="match status" value="1"/>
</dbReference>
<dbReference type="GO" id="GO:0005829">
    <property type="term" value="C:cytosol"/>
    <property type="evidence" value="ECO:0007669"/>
    <property type="project" value="TreeGrafter"/>
</dbReference>
<dbReference type="InterPro" id="IPR038743">
    <property type="entry name" value="YjgH-like"/>
</dbReference>
<accession>A0A7G6VWW8</accession>
<dbReference type="GO" id="GO:0019239">
    <property type="term" value="F:deaminase activity"/>
    <property type="evidence" value="ECO:0007669"/>
    <property type="project" value="TreeGrafter"/>
</dbReference>
<evidence type="ECO:0000313" key="3">
    <source>
        <dbReference type="EMBL" id="QNE06233.1"/>
    </source>
</evidence>
<dbReference type="Proteomes" id="UP000515297">
    <property type="component" value="Chromosome"/>
</dbReference>
<dbReference type="InterPro" id="IPR035959">
    <property type="entry name" value="RutC-like_sf"/>
</dbReference>
<dbReference type="PANTHER" id="PTHR11803:SF58">
    <property type="entry name" value="PROTEIN HMF1-RELATED"/>
    <property type="match status" value="1"/>
</dbReference>
<comment type="similarity">
    <text evidence="1">Belongs to the RutC family.</text>
</comment>
<feature type="signal peptide" evidence="2">
    <location>
        <begin position="1"/>
        <end position="23"/>
    </location>
</feature>
<dbReference type="AlphaFoldDB" id="A0A7G6VWW8"/>
<evidence type="ECO:0000256" key="2">
    <source>
        <dbReference type="SAM" id="SignalP"/>
    </source>
</evidence>
<proteinExistence type="inferred from homology"/>
<keyword evidence="2" id="KW-0732">Signal</keyword>